<dbReference type="Pfam" id="PF20137">
    <property type="entry name" value="BubE"/>
    <property type="match status" value="1"/>
</dbReference>
<dbReference type="Proteomes" id="UP000199459">
    <property type="component" value="Unassembled WGS sequence"/>
</dbReference>
<accession>A0A1H8J122</accession>
<gene>
    <name evidence="1" type="ORF">SAMN05216325_1465</name>
</gene>
<proteinExistence type="predicted"/>
<dbReference type="InterPro" id="IPR045384">
    <property type="entry name" value="DUF6527"/>
</dbReference>
<organism evidence="1 2">
    <name type="scientific">Nitrosomonas marina</name>
    <dbReference type="NCBI Taxonomy" id="917"/>
    <lineage>
        <taxon>Bacteria</taxon>
        <taxon>Pseudomonadati</taxon>
        <taxon>Pseudomonadota</taxon>
        <taxon>Betaproteobacteria</taxon>
        <taxon>Nitrosomonadales</taxon>
        <taxon>Nitrosomonadaceae</taxon>
        <taxon>Nitrosomonas</taxon>
    </lineage>
</organism>
<reference evidence="1 2" key="1">
    <citation type="submission" date="2016-10" db="EMBL/GenBank/DDBJ databases">
        <authorList>
            <person name="de Groot N.N."/>
        </authorList>
    </citation>
    <scope>NUCLEOTIDE SEQUENCE [LARGE SCALE GENOMIC DNA]</scope>
    <source>
        <strain evidence="1 2">Nm22</strain>
    </source>
</reference>
<evidence type="ECO:0008006" key="3">
    <source>
        <dbReference type="Google" id="ProtNLM"/>
    </source>
</evidence>
<dbReference type="OrthoDB" id="5196042at2"/>
<dbReference type="RefSeq" id="WP_090634904.1">
    <property type="nucleotide sequence ID" value="NZ_FOCP01000046.1"/>
</dbReference>
<evidence type="ECO:0000313" key="1">
    <source>
        <dbReference type="EMBL" id="SEN73857.1"/>
    </source>
</evidence>
<dbReference type="AlphaFoldDB" id="A0A1H8J122"/>
<name>A0A1H8J122_9PROT</name>
<dbReference type="EMBL" id="FOCP01000046">
    <property type="protein sequence ID" value="SEN73857.1"/>
    <property type="molecule type" value="Genomic_DNA"/>
</dbReference>
<evidence type="ECO:0000313" key="2">
    <source>
        <dbReference type="Proteomes" id="UP000199459"/>
    </source>
</evidence>
<sequence>MSALSRKLRDTEDNGLVFLCPGCGKRHLIKHGSGKPPRWTWNGDAEKPTFRPSVLVRYEHWVPPAMPNQPPPESQEKVIDVCHSFVTDGRIEFLGDCTHALAGQTVDLPEWTE</sequence>
<protein>
    <recommendedName>
        <fullName evidence="3">Ammonia monooxygenase</fullName>
    </recommendedName>
</protein>